<feature type="domain" description="VanZ-like" evidence="2">
    <location>
        <begin position="22"/>
        <end position="128"/>
    </location>
</feature>
<dbReference type="STRING" id="28066.RF819_08525"/>
<protein>
    <submittedName>
        <fullName evidence="3">VanZ family protein</fullName>
    </submittedName>
</protein>
<accession>A0A1T1AS19</accession>
<evidence type="ECO:0000256" key="1">
    <source>
        <dbReference type="SAM" id="Phobius"/>
    </source>
</evidence>
<keyword evidence="1" id="KW-0812">Transmembrane</keyword>
<feature type="transmembrane region" description="Helical" evidence="1">
    <location>
        <begin position="113"/>
        <end position="130"/>
    </location>
</feature>
<comment type="caution">
    <text evidence="3">The sequence shown here is derived from an EMBL/GenBank/DDBJ whole genome shotgun (WGS) entry which is preliminary data.</text>
</comment>
<sequence length="366" mass="40686">MPAHKTSAWPLAAVYVGLIVYASLYPFVGWRDQGVSAWLFLTAPWPRYWTAFDVISNVLGYMPLGFFMTLGALRTGHLRWAVWLAAPTAAVLSMAMETLQIYLPARVPSNLDLVLNISGAALGALAAWGLEKLGMLQRWSRFRACWFVPDARGALVLLALWPLALLFPTTVPFGLGQVMERLEATLADLLADSPFLEWLPVRDIELQPLWPVTEWLCVLLGVLVPGLLGYCIMAQAGKRLWFLIWMVMLGVGVTSLSATLSFGPEHAWVWLSESVRGALVVALVLLAVLLAVPPRAAAALAVLALGVDLSLINQTSTDPYFEQTLFMWEQGRFIRFHGLAQWLGWLWPFATLLYVLSRVWGKEPRN</sequence>
<dbReference type="Proteomes" id="UP000190750">
    <property type="component" value="Unassembled WGS sequence"/>
</dbReference>
<dbReference type="EMBL" id="MTJN01000002">
    <property type="protein sequence ID" value="OOV06765.1"/>
    <property type="molecule type" value="Genomic_DNA"/>
</dbReference>
<organism evidence="3 4">
    <name type="scientific">Rhodoferax fermentans</name>
    <dbReference type="NCBI Taxonomy" id="28066"/>
    <lineage>
        <taxon>Bacteria</taxon>
        <taxon>Pseudomonadati</taxon>
        <taxon>Pseudomonadota</taxon>
        <taxon>Betaproteobacteria</taxon>
        <taxon>Burkholderiales</taxon>
        <taxon>Comamonadaceae</taxon>
        <taxon>Rhodoferax</taxon>
    </lineage>
</organism>
<evidence type="ECO:0000259" key="2">
    <source>
        <dbReference type="Pfam" id="PF04892"/>
    </source>
</evidence>
<feature type="transmembrane region" description="Helical" evidence="1">
    <location>
        <begin position="80"/>
        <end position="101"/>
    </location>
</feature>
<dbReference type="OrthoDB" id="9780818at2"/>
<dbReference type="Pfam" id="PF04892">
    <property type="entry name" value="VanZ"/>
    <property type="match status" value="1"/>
</dbReference>
<dbReference type="RefSeq" id="WP_078364584.1">
    <property type="nucleotide sequence ID" value="NZ_MTJN01000002.1"/>
</dbReference>
<keyword evidence="1" id="KW-1133">Transmembrane helix</keyword>
<feature type="transmembrane region" description="Helical" evidence="1">
    <location>
        <begin position="240"/>
        <end position="262"/>
    </location>
</feature>
<feature type="transmembrane region" description="Helical" evidence="1">
    <location>
        <begin position="7"/>
        <end position="28"/>
    </location>
</feature>
<feature type="transmembrane region" description="Helical" evidence="1">
    <location>
        <begin position="274"/>
        <end position="292"/>
    </location>
</feature>
<keyword evidence="4" id="KW-1185">Reference proteome</keyword>
<keyword evidence="1" id="KW-0472">Membrane</keyword>
<evidence type="ECO:0000313" key="4">
    <source>
        <dbReference type="Proteomes" id="UP000190750"/>
    </source>
</evidence>
<feature type="transmembrane region" description="Helical" evidence="1">
    <location>
        <begin position="48"/>
        <end position="73"/>
    </location>
</feature>
<feature type="transmembrane region" description="Helical" evidence="1">
    <location>
        <begin position="212"/>
        <end position="233"/>
    </location>
</feature>
<dbReference type="InterPro" id="IPR006976">
    <property type="entry name" value="VanZ-like"/>
</dbReference>
<feature type="transmembrane region" description="Helical" evidence="1">
    <location>
        <begin position="151"/>
        <end position="171"/>
    </location>
</feature>
<reference evidence="3 4" key="1">
    <citation type="submission" date="2017-01" db="EMBL/GenBank/DDBJ databases">
        <title>Genome sequencing of Rhodoferax fermentans JCM 7819.</title>
        <authorList>
            <person name="Kim Y.J."/>
            <person name="Farh M.E.-A."/>
            <person name="Yang D.-C."/>
        </authorList>
    </citation>
    <scope>NUCLEOTIDE SEQUENCE [LARGE SCALE GENOMIC DNA]</scope>
    <source>
        <strain evidence="3 4">JCM 7819</strain>
    </source>
</reference>
<feature type="transmembrane region" description="Helical" evidence="1">
    <location>
        <begin position="336"/>
        <end position="356"/>
    </location>
</feature>
<name>A0A1T1AS19_RHOFE</name>
<evidence type="ECO:0000313" key="3">
    <source>
        <dbReference type="EMBL" id="OOV06765.1"/>
    </source>
</evidence>
<proteinExistence type="predicted"/>
<gene>
    <name evidence="3" type="ORF">RF819_08525</name>
</gene>
<dbReference type="AlphaFoldDB" id="A0A1T1AS19"/>